<dbReference type="InterPro" id="IPR036390">
    <property type="entry name" value="WH_DNA-bd_sf"/>
</dbReference>
<feature type="binding site" evidence="2">
    <location>
        <begin position="211"/>
        <end position="212"/>
    </location>
    <ligand>
        <name>ATP</name>
        <dbReference type="ChEBI" id="CHEBI:30616"/>
    </ligand>
</feature>
<name>A0A246JW00_9SPHN</name>
<evidence type="ECO:0000256" key="1">
    <source>
        <dbReference type="PIRSR" id="PIRSR640198-1"/>
    </source>
</evidence>
<feature type="active site" evidence="1">
    <location>
        <position position="172"/>
    </location>
</feature>
<dbReference type="InterPro" id="IPR025758">
    <property type="entry name" value="Fic/DOC_N"/>
</dbReference>
<keyword evidence="5" id="KW-1185">Reference proteome</keyword>
<proteinExistence type="predicted"/>
<evidence type="ECO:0000313" key="4">
    <source>
        <dbReference type="EMBL" id="OWQ97163.1"/>
    </source>
</evidence>
<dbReference type="InterPro" id="IPR036597">
    <property type="entry name" value="Fido-like_dom_sf"/>
</dbReference>
<dbReference type="OrthoDB" id="9813719at2"/>
<dbReference type="Pfam" id="PF02661">
    <property type="entry name" value="Fic"/>
    <property type="match status" value="1"/>
</dbReference>
<reference evidence="4 5" key="1">
    <citation type="journal article" date="2010" name="Int. J. Syst. Evol. Microbiol.">
        <title>Sphingopyxis bauzanensis sp. nov., a psychrophilic bacterium isolated from soil.</title>
        <authorList>
            <person name="Zhang D.C."/>
            <person name="Liu H.C."/>
            <person name="Xin Y.H."/>
            <person name="Zhou Y.G."/>
            <person name="Schinner F."/>
            <person name="Margesin R."/>
        </authorList>
    </citation>
    <scope>NUCLEOTIDE SEQUENCE [LARGE SCALE GENOMIC DNA]</scope>
    <source>
        <strain evidence="4 5">DSM 22271</strain>
    </source>
</reference>
<dbReference type="Pfam" id="PF13784">
    <property type="entry name" value="Fic_N"/>
    <property type="match status" value="1"/>
</dbReference>
<evidence type="ECO:0000259" key="3">
    <source>
        <dbReference type="PROSITE" id="PS51459"/>
    </source>
</evidence>
<keyword evidence="2" id="KW-0547">Nucleotide-binding</keyword>
<dbReference type="Proteomes" id="UP000197361">
    <property type="component" value="Unassembled WGS sequence"/>
</dbReference>
<protein>
    <submittedName>
        <fullName evidence="4">Cell filamentation protein Fic</fullName>
    </submittedName>
</protein>
<dbReference type="Gene3D" id="1.10.10.10">
    <property type="entry name" value="Winged helix-like DNA-binding domain superfamily/Winged helix DNA-binding domain"/>
    <property type="match status" value="1"/>
</dbReference>
<evidence type="ECO:0000256" key="2">
    <source>
        <dbReference type="PIRSR" id="PIRSR640198-2"/>
    </source>
</evidence>
<organism evidence="4 5">
    <name type="scientific">Sphingopyxis bauzanensis</name>
    <dbReference type="NCBI Taxonomy" id="651663"/>
    <lineage>
        <taxon>Bacteria</taxon>
        <taxon>Pseudomonadati</taxon>
        <taxon>Pseudomonadota</taxon>
        <taxon>Alphaproteobacteria</taxon>
        <taxon>Sphingomonadales</taxon>
        <taxon>Sphingomonadaceae</taxon>
        <taxon>Sphingopyxis</taxon>
    </lineage>
</organism>
<evidence type="ECO:0000313" key="5">
    <source>
        <dbReference type="Proteomes" id="UP000197361"/>
    </source>
</evidence>
<dbReference type="PANTHER" id="PTHR13504">
    <property type="entry name" value="FIDO DOMAIN-CONTAINING PROTEIN DDB_G0283145"/>
    <property type="match status" value="1"/>
</dbReference>
<gene>
    <name evidence="4" type="ORF">CDQ92_08830</name>
</gene>
<dbReference type="Gene3D" id="1.10.3290.10">
    <property type="entry name" value="Fido-like domain"/>
    <property type="match status" value="1"/>
</dbReference>
<comment type="caution">
    <text evidence="4">The sequence shown here is derived from an EMBL/GenBank/DDBJ whole genome shotgun (WGS) entry which is preliminary data.</text>
</comment>
<sequence length="341" mass="38028">MLGRVQTLAAQVSDPYVISRTLSRREAVDSSAIEGTNSTLNELLTIEDHDDETRDAAQQVRDYALTLDRMLPRATREGSDVFTIDVIQELHREAMRHDPDYRDVPGEFKSEMNWIGGAGHISTSTYNPAPPDQVRVCLEQTVAYMRCDGMQAVTQSLITRMAVAHAHFEAVHPFSDGNGRIGRLLLPMMMATEGYVPLYLAPYIFANRAGYYDGLKAAQQRLEWAPLIGYLSDAVTGTVEELFATRAALQQLAEEWRDRRKYRAGSASLRALDLLIDYPVITLKRLADKLSVSRPQALAAINQLVEAGVLIERTGYRRNRVFAAEAVLAIVNRPFGAAPEF</sequence>
<keyword evidence="2" id="KW-0067">ATP-binding</keyword>
<feature type="binding site" evidence="2">
    <location>
        <begin position="176"/>
        <end position="183"/>
    </location>
    <ligand>
        <name>ATP</name>
        <dbReference type="ChEBI" id="CHEBI:30616"/>
    </ligand>
</feature>
<dbReference type="InterPro" id="IPR036388">
    <property type="entry name" value="WH-like_DNA-bd_sf"/>
</dbReference>
<dbReference type="AlphaFoldDB" id="A0A246JW00"/>
<dbReference type="PANTHER" id="PTHR13504:SF38">
    <property type="entry name" value="FIDO DOMAIN-CONTAINING PROTEIN"/>
    <property type="match status" value="1"/>
</dbReference>
<accession>A0A246JW00</accession>
<dbReference type="GO" id="GO:0005524">
    <property type="term" value="F:ATP binding"/>
    <property type="evidence" value="ECO:0007669"/>
    <property type="project" value="UniProtKB-KW"/>
</dbReference>
<dbReference type="EMBL" id="NISK01000002">
    <property type="protein sequence ID" value="OWQ97163.1"/>
    <property type="molecule type" value="Genomic_DNA"/>
</dbReference>
<dbReference type="SUPFAM" id="SSF46785">
    <property type="entry name" value="Winged helix' DNA-binding domain"/>
    <property type="match status" value="1"/>
</dbReference>
<dbReference type="InterPro" id="IPR003812">
    <property type="entry name" value="Fido"/>
</dbReference>
<dbReference type="InterPro" id="IPR040198">
    <property type="entry name" value="Fido_containing"/>
</dbReference>
<dbReference type="SUPFAM" id="SSF140931">
    <property type="entry name" value="Fic-like"/>
    <property type="match status" value="1"/>
</dbReference>
<dbReference type="PROSITE" id="PS51459">
    <property type="entry name" value="FIDO"/>
    <property type="match status" value="1"/>
</dbReference>
<feature type="domain" description="Fido" evidence="3">
    <location>
        <begin position="82"/>
        <end position="233"/>
    </location>
</feature>